<dbReference type="AlphaFoldDB" id="A0AB38U939"/>
<accession>A0AB38U939</accession>
<protein>
    <submittedName>
        <fullName evidence="1">Uncharacterized protein</fullName>
    </submittedName>
</protein>
<evidence type="ECO:0000313" key="1">
    <source>
        <dbReference type="EMBL" id="UYU89385.1"/>
    </source>
</evidence>
<evidence type="ECO:0000313" key="2">
    <source>
        <dbReference type="Proteomes" id="UP001162960"/>
    </source>
</evidence>
<sequence>MESKKAQNILARSFDGGHICMENAEAAVEAAESEKNVEIEKLNTELQHFMNKAIRAFSTVTEGYFIVGGTNYAGAVLQKFEDELMKPISKKGNKTGNFTTPCFIRKNTPELRERLKKIGVRPFLLDEELNAWGDNIKVFGYELTAFACSDSLNDCKGYFDCGENEDLFLAIAAIRNDTDYLQWFVYNKEPLFVLCETPSRKNWFRGPALWHKASVKELIEYFNTPKMSKTDE</sequence>
<dbReference type="EMBL" id="CP083685">
    <property type="protein sequence ID" value="UYU89385.1"/>
    <property type="molecule type" value="Genomic_DNA"/>
</dbReference>
<name>A0AB38U939_BACT4</name>
<dbReference type="Proteomes" id="UP001162960">
    <property type="component" value="Chromosome"/>
</dbReference>
<dbReference type="RefSeq" id="WP_264455077.1">
    <property type="nucleotide sequence ID" value="NZ_CP083685.1"/>
</dbReference>
<reference evidence="1" key="1">
    <citation type="submission" date="2021-06" db="EMBL/GenBank/DDBJ databases">
        <title>Interrogation of the integrated mobile genetic elements in gut-associated Bacteroides with a consensus prediction approach.</title>
        <authorList>
            <person name="Campbell D.E."/>
            <person name="Leigh J.R."/>
            <person name="Kim T."/>
            <person name="England W."/>
            <person name="Whitaker R.J."/>
            <person name="Degnan P.H."/>
        </authorList>
    </citation>
    <scope>NUCLEOTIDE SEQUENCE</scope>
    <source>
        <strain evidence="1">VPI-3443</strain>
    </source>
</reference>
<organism evidence="1 2">
    <name type="scientific">Bacteroides thetaiotaomicron</name>
    <dbReference type="NCBI Taxonomy" id="818"/>
    <lineage>
        <taxon>Bacteria</taxon>
        <taxon>Pseudomonadati</taxon>
        <taxon>Bacteroidota</taxon>
        <taxon>Bacteroidia</taxon>
        <taxon>Bacteroidales</taxon>
        <taxon>Bacteroidaceae</taxon>
        <taxon>Bacteroides</taxon>
    </lineage>
</organism>
<gene>
    <name evidence="1" type="ORF">KQP74_15680</name>
</gene>
<proteinExistence type="predicted"/>